<dbReference type="InterPro" id="IPR029061">
    <property type="entry name" value="THDP-binding"/>
</dbReference>
<evidence type="ECO:0000256" key="11">
    <source>
        <dbReference type="PIRSR" id="PIRSR605478-1"/>
    </source>
</evidence>
<keyword evidence="6" id="KW-0808">Transferase</keyword>
<dbReference type="EMBL" id="JEMA01000385">
    <property type="protein sequence ID" value="KYF70612.1"/>
    <property type="molecule type" value="Genomic_DNA"/>
</dbReference>
<feature type="binding site" evidence="14">
    <location>
        <position position="189"/>
    </location>
    <ligand>
        <name>Mg(2+)</name>
        <dbReference type="ChEBI" id="CHEBI:18420"/>
    </ligand>
</feature>
<dbReference type="InterPro" id="IPR009014">
    <property type="entry name" value="Transketo_C/PFOR_II"/>
</dbReference>
<dbReference type="GO" id="GO:0009052">
    <property type="term" value="P:pentose-phosphate shunt, non-oxidative branch"/>
    <property type="evidence" value="ECO:0007669"/>
    <property type="project" value="UniProtKB-ARBA"/>
</dbReference>
<dbReference type="InterPro" id="IPR033247">
    <property type="entry name" value="Transketolase_fam"/>
</dbReference>
<dbReference type="InterPro" id="IPR055152">
    <property type="entry name" value="Transketolase-like_C_2"/>
</dbReference>
<name>A0A150QRY6_SORCE</name>
<feature type="binding site" evidence="14">
    <location>
        <position position="159"/>
    </location>
    <ligand>
        <name>Mg(2+)</name>
        <dbReference type="ChEBI" id="CHEBI:18420"/>
    </ligand>
</feature>
<feature type="binding site" evidence="13">
    <location>
        <position position="189"/>
    </location>
    <ligand>
        <name>thiamine diphosphate</name>
        <dbReference type="ChEBI" id="CHEBI:58937"/>
    </ligand>
</feature>
<comment type="similarity">
    <text evidence="3">Belongs to the transketolase family.</text>
</comment>
<evidence type="ECO:0000256" key="7">
    <source>
        <dbReference type="ARBA" id="ARBA00022723"/>
    </source>
</evidence>
<feature type="binding site" evidence="12">
    <location>
        <position position="538"/>
    </location>
    <ligand>
        <name>substrate</name>
    </ligand>
</feature>
<dbReference type="Pfam" id="PF00456">
    <property type="entry name" value="Transketolase_N"/>
    <property type="match status" value="1"/>
</dbReference>
<dbReference type="PROSITE" id="PS00802">
    <property type="entry name" value="TRANSKETOLASE_2"/>
    <property type="match status" value="1"/>
</dbReference>
<evidence type="ECO:0000256" key="12">
    <source>
        <dbReference type="PIRSR" id="PIRSR605478-2"/>
    </source>
</evidence>
<feature type="binding site" evidence="13">
    <location>
        <begin position="118"/>
        <end position="120"/>
    </location>
    <ligand>
        <name>thiamine diphosphate</name>
        <dbReference type="ChEBI" id="CHEBI:58937"/>
    </ligand>
</feature>
<feature type="site" description="Important for catalytic activity" evidence="15">
    <location>
        <position position="29"/>
    </location>
</feature>
<feature type="binding site" evidence="13">
    <location>
        <position position="160"/>
    </location>
    <ligand>
        <name>thiamine diphosphate</name>
        <dbReference type="ChEBI" id="CHEBI:58937"/>
    </ligand>
</feature>
<feature type="binding site" evidence="12">
    <location>
        <position position="29"/>
    </location>
    <ligand>
        <name>substrate</name>
    </ligand>
</feature>
<evidence type="ECO:0000256" key="2">
    <source>
        <dbReference type="ARBA" id="ARBA00001941"/>
    </source>
</evidence>
<dbReference type="CDD" id="cd07033">
    <property type="entry name" value="TPP_PYR_DXS_TK_like"/>
    <property type="match status" value="1"/>
</dbReference>
<dbReference type="InterPro" id="IPR005478">
    <property type="entry name" value="Transketolase_bac-like"/>
</dbReference>
<keyword evidence="9 13" id="KW-0786">Thiamine pyrophosphate</keyword>
<evidence type="ECO:0000256" key="5">
    <source>
        <dbReference type="ARBA" id="ARBA00013152"/>
    </source>
</evidence>
<feature type="site" description="Important for catalytic activity" evidence="15">
    <location>
        <position position="265"/>
    </location>
</feature>
<evidence type="ECO:0000256" key="6">
    <source>
        <dbReference type="ARBA" id="ARBA00022679"/>
    </source>
</evidence>
<feature type="binding site" evidence="12">
    <location>
        <position position="360"/>
    </location>
    <ligand>
        <name>substrate</name>
    </ligand>
</feature>
<accession>A0A150QRY6</accession>
<dbReference type="SUPFAM" id="SSF52518">
    <property type="entry name" value="Thiamin diphosphate-binding fold (THDP-binding)"/>
    <property type="match status" value="2"/>
</dbReference>
<evidence type="ECO:0000313" key="18">
    <source>
        <dbReference type="Proteomes" id="UP000075260"/>
    </source>
</evidence>
<gene>
    <name evidence="17" type="ORF">BE15_05175</name>
</gene>
<dbReference type="InterPro" id="IPR005474">
    <property type="entry name" value="Transketolase_N"/>
</dbReference>
<dbReference type="NCBIfam" id="TIGR00232">
    <property type="entry name" value="tktlase_bact"/>
    <property type="match status" value="1"/>
</dbReference>
<feature type="binding site" evidence="12">
    <location>
        <position position="265"/>
    </location>
    <ligand>
        <name>substrate</name>
    </ligand>
</feature>
<comment type="cofactor">
    <cofactor evidence="13">
        <name>thiamine diphosphate</name>
        <dbReference type="ChEBI" id="CHEBI:58937"/>
    </cofactor>
    <text evidence="13">Binds 1 thiamine pyrophosphate per subunit. During the reaction, the substrate forms a covalent intermediate with the cofactor.</text>
</comment>
<dbReference type="Gene3D" id="3.40.50.970">
    <property type="match status" value="2"/>
</dbReference>
<feature type="binding site" evidence="14">
    <location>
        <position position="191"/>
    </location>
    <ligand>
        <name>Mg(2+)</name>
        <dbReference type="ChEBI" id="CHEBI:18420"/>
    </ligand>
</feature>
<feature type="binding site" evidence="13">
    <location>
        <position position="69"/>
    </location>
    <ligand>
        <name>thiamine diphosphate</name>
        <dbReference type="ChEBI" id="CHEBI:58937"/>
    </ligand>
</feature>
<feature type="binding site" evidence="13">
    <location>
        <position position="455"/>
    </location>
    <ligand>
        <name>thiamine diphosphate</name>
        <dbReference type="ChEBI" id="CHEBI:58937"/>
    </ligand>
</feature>
<dbReference type="EC" id="2.2.1.1" evidence="5 10"/>
<dbReference type="InterPro" id="IPR020826">
    <property type="entry name" value="Transketolase_BS"/>
</dbReference>
<organism evidence="17 18">
    <name type="scientific">Sorangium cellulosum</name>
    <name type="common">Polyangium cellulosum</name>
    <dbReference type="NCBI Taxonomy" id="56"/>
    <lineage>
        <taxon>Bacteria</taxon>
        <taxon>Pseudomonadati</taxon>
        <taxon>Myxococcota</taxon>
        <taxon>Polyangia</taxon>
        <taxon>Polyangiales</taxon>
        <taxon>Polyangiaceae</taxon>
        <taxon>Sorangium</taxon>
    </lineage>
</organism>
<protein>
    <recommendedName>
        <fullName evidence="5 10">Transketolase</fullName>
        <ecNumber evidence="5 10">2.2.1.1</ecNumber>
    </recommendedName>
</protein>
<dbReference type="SUPFAM" id="SSF52922">
    <property type="entry name" value="TK C-terminal domain-like"/>
    <property type="match status" value="1"/>
</dbReference>
<evidence type="ECO:0000256" key="8">
    <source>
        <dbReference type="ARBA" id="ARBA00022842"/>
    </source>
</evidence>
<evidence type="ECO:0000256" key="1">
    <source>
        <dbReference type="ARBA" id="ARBA00001913"/>
    </source>
</evidence>
<evidence type="ECO:0000256" key="13">
    <source>
        <dbReference type="PIRSR" id="PIRSR605478-3"/>
    </source>
</evidence>
<dbReference type="PANTHER" id="PTHR43522:SF10">
    <property type="entry name" value="TRANSKETOLASE"/>
    <property type="match status" value="1"/>
</dbReference>
<keyword evidence="7 14" id="KW-0479">Metal-binding</keyword>
<feature type="domain" description="Transketolase-like pyrimidine-binding" evidence="16">
    <location>
        <begin position="357"/>
        <end position="543"/>
    </location>
</feature>
<comment type="subunit">
    <text evidence="4">Homodimer.</text>
</comment>
<evidence type="ECO:0000259" key="16">
    <source>
        <dbReference type="SMART" id="SM00861"/>
    </source>
</evidence>
<evidence type="ECO:0000256" key="4">
    <source>
        <dbReference type="ARBA" id="ARBA00011738"/>
    </source>
</evidence>
<proteinExistence type="inferred from homology"/>
<dbReference type="PANTHER" id="PTHR43522">
    <property type="entry name" value="TRANSKETOLASE"/>
    <property type="match status" value="1"/>
</dbReference>
<dbReference type="SMART" id="SM00861">
    <property type="entry name" value="Transket_pyr"/>
    <property type="match status" value="1"/>
</dbReference>
<dbReference type="RefSeq" id="WP_061607527.1">
    <property type="nucleotide sequence ID" value="NZ_JEMA01000385.1"/>
</dbReference>
<dbReference type="OrthoDB" id="8732661at2"/>
<comment type="cofactor">
    <cofactor evidence="2">
        <name>Co(2+)</name>
        <dbReference type="ChEBI" id="CHEBI:48828"/>
    </cofactor>
</comment>
<dbReference type="GO" id="GO:0005829">
    <property type="term" value="C:cytosol"/>
    <property type="evidence" value="ECO:0007669"/>
    <property type="project" value="TreeGrafter"/>
</dbReference>
<evidence type="ECO:0000256" key="14">
    <source>
        <dbReference type="PIRSR" id="PIRSR605478-4"/>
    </source>
</evidence>
<evidence type="ECO:0000256" key="3">
    <source>
        <dbReference type="ARBA" id="ARBA00007131"/>
    </source>
</evidence>
<dbReference type="FunFam" id="3.40.50.920:FF:000003">
    <property type="entry name" value="Transketolase"/>
    <property type="match status" value="1"/>
</dbReference>
<dbReference type="CDD" id="cd02012">
    <property type="entry name" value="TPP_TK"/>
    <property type="match status" value="1"/>
</dbReference>
<evidence type="ECO:0000256" key="9">
    <source>
        <dbReference type="ARBA" id="ARBA00023052"/>
    </source>
</evidence>
<keyword evidence="8 14" id="KW-0460">Magnesium</keyword>
<feature type="binding site" evidence="12">
    <location>
        <position position="479"/>
    </location>
    <ligand>
        <name>substrate</name>
    </ligand>
</feature>
<comment type="caution">
    <text evidence="17">The sequence shown here is derived from an EMBL/GenBank/DDBJ whole genome shotgun (WGS) entry which is preliminary data.</text>
</comment>
<dbReference type="Pfam" id="PF02779">
    <property type="entry name" value="Transket_pyr"/>
    <property type="match status" value="1"/>
</dbReference>
<reference evidence="17 18" key="1">
    <citation type="submission" date="2014-02" db="EMBL/GenBank/DDBJ databases">
        <title>The small core and large imbalanced accessory genome model reveals a collaborative survival strategy of Sorangium cellulosum strains in nature.</title>
        <authorList>
            <person name="Han K."/>
            <person name="Peng R."/>
            <person name="Blom J."/>
            <person name="Li Y.-Z."/>
        </authorList>
    </citation>
    <scope>NUCLEOTIDE SEQUENCE [LARGE SCALE GENOMIC DNA]</scope>
    <source>
        <strain evidence="17 18">So0008-312</strain>
    </source>
</reference>
<dbReference type="GO" id="GO:0004802">
    <property type="term" value="F:transketolase activity"/>
    <property type="evidence" value="ECO:0007669"/>
    <property type="project" value="UniProtKB-UniRule"/>
</dbReference>
<feature type="binding site" evidence="12">
    <location>
        <position position="387"/>
    </location>
    <ligand>
        <name>substrate</name>
    </ligand>
</feature>
<evidence type="ECO:0000313" key="17">
    <source>
        <dbReference type="EMBL" id="KYF70612.1"/>
    </source>
</evidence>
<dbReference type="Proteomes" id="UP000075260">
    <property type="component" value="Unassembled WGS sequence"/>
</dbReference>
<feature type="active site" description="Proton donor" evidence="11">
    <location>
        <position position="429"/>
    </location>
</feature>
<dbReference type="GO" id="GO:0046872">
    <property type="term" value="F:metal ion binding"/>
    <property type="evidence" value="ECO:0007669"/>
    <property type="project" value="UniProtKB-KW"/>
</dbReference>
<dbReference type="FunFam" id="3.40.50.970:FF:000004">
    <property type="entry name" value="Transketolase"/>
    <property type="match status" value="1"/>
</dbReference>
<feature type="binding site" evidence="12">
    <location>
        <position position="487"/>
    </location>
    <ligand>
        <name>substrate</name>
    </ligand>
</feature>
<feature type="binding site" evidence="13">
    <location>
        <position position="265"/>
    </location>
    <ligand>
        <name>thiamine diphosphate</name>
        <dbReference type="ChEBI" id="CHEBI:58937"/>
    </ligand>
</feature>
<comment type="cofactor">
    <cofactor evidence="14">
        <name>Mg(2+)</name>
        <dbReference type="ChEBI" id="CHEBI:18420"/>
    </cofactor>
    <text evidence="14">Binds 1 Mg(2+) ion per subunit. Can also utilize other divalent metal cations, such as Ca(2+), Mn(2+) and Co(2+).</text>
</comment>
<dbReference type="InterPro" id="IPR005475">
    <property type="entry name" value="Transketolase-like_Pyr-bd"/>
</dbReference>
<evidence type="ECO:0000256" key="10">
    <source>
        <dbReference type="NCBIfam" id="TIGR00232"/>
    </source>
</evidence>
<dbReference type="FunFam" id="3.40.50.970:FF:000003">
    <property type="entry name" value="Transketolase"/>
    <property type="match status" value="1"/>
</dbReference>
<evidence type="ECO:0000256" key="15">
    <source>
        <dbReference type="PIRSR" id="PIRSR605478-5"/>
    </source>
</evidence>
<dbReference type="Gene3D" id="3.40.50.920">
    <property type="match status" value="1"/>
</dbReference>
<comment type="cofactor">
    <cofactor evidence="1">
        <name>Ca(2+)</name>
        <dbReference type="ChEBI" id="CHEBI:29108"/>
    </cofactor>
</comment>
<dbReference type="Pfam" id="PF22613">
    <property type="entry name" value="Transketolase_C_1"/>
    <property type="match status" value="1"/>
</dbReference>
<dbReference type="AlphaFoldDB" id="A0A150QRY6"/>
<feature type="binding site" evidence="12">
    <location>
        <position position="491"/>
    </location>
    <ligand>
        <name>substrate</name>
    </ligand>
</feature>
<sequence length="698" mass="75818">MNQEEIDRLCVNTLRFLAVDMVQHASSGHPGMPLDAAPMAYVLATRFIRRDPADPGFIDRDRFVLSAGHASALLYALMHLVGYQEMTLEQLQRFRQWQSLTPGHPESHLTRGVEASTGPLGQGIANAVGMAIAEAHLAARYNRPGHEVFNHHTYALASDGDLMEGVQAEAASLAGHLDLGKLIVLYDSNRVTLSGTTSLTFTEDVAARYSAYGWHVQEVDDGNDLAAISRAIEAAKGARARPSLIVVRTVMAYGSPDLAGSWHAHGNPLGAEEVKKTKRNLGWPEDPPFHIPAEARARFRSVAERGEALHRDWDQRFAAYARAHPELAQEIKRRFSAELPAGWDEGLPRWPADARGMATRKASEAVLQALAKTVPELVGGSGDLDPSTFTWLKEGGDLESPARQREGVDGVVGGGWGYAGRNIHFGVREHAMGAIVNGLVYHGGFIPFGATFLVFADYMRPPIRLSAIARLRSIWVYTHDSIGVGEDGPTHEPVEQIASLRAIPGLIVLRPGDANETRCAWQVAIETHDTPIALILSRQSVPTLDRGALAPAEELRRGAYVLNRGEADPELILIGTGSEVPLIVAAEPALRQRGVRVRLVSMPSWELFAQQSAAYRESVLPRAVKARLAVEAARSFGWERWVGPDGDILSVDRFGASAPGDLVMKEYGFSIDHVVARALAVLERLTGPLPPTSPSRGS</sequence>